<feature type="transmembrane region" description="Helical" evidence="1">
    <location>
        <begin position="150"/>
        <end position="167"/>
    </location>
</feature>
<accession>A0ABM8YGC8</accession>
<keyword evidence="1" id="KW-0812">Transmembrane</keyword>
<dbReference type="InterPro" id="IPR038765">
    <property type="entry name" value="Papain-like_cys_pep_sf"/>
</dbReference>
<evidence type="ECO:0000313" key="3">
    <source>
        <dbReference type="EMBL" id="CAG9614882.1"/>
    </source>
</evidence>
<dbReference type="Gene3D" id="3.10.620.30">
    <property type="match status" value="1"/>
</dbReference>
<dbReference type="Pfam" id="PF11992">
    <property type="entry name" value="TgpA_N"/>
    <property type="match status" value="1"/>
</dbReference>
<dbReference type="Pfam" id="PF13559">
    <property type="entry name" value="DUF4129"/>
    <property type="match status" value="1"/>
</dbReference>
<name>A0ABM8YGC8_9BACI</name>
<feature type="transmembrane region" description="Helical" evidence="1">
    <location>
        <begin position="596"/>
        <end position="614"/>
    </location>
</feature>
<organism evidence="3 4">
    <name type="scientific">Bacillus rhizoplanae</name>
    <dbReference type="NCBI Taxonomy" id="2880966"/>
    <lineage>
        <taxon>Bacteria</taxon>
        <taxon>Bacillati</taxon>
        <taxon>Bacillota</taxon>
        <taxon>Bacilli</taxon>
        <taxon>Bacillales</taxon>
        <taxon>Bacillaceae</taxon>
        <taxon>Bacillus</taxon>
    </lineage>
</organism>
<dbReference type="Pfam" id="PF01841">
    <property type="entry name" value="Transglut_core"/>
    <property type="match status" value="1"/>
</dbReference>
<dbReference type="InterPro" id="IPR052901">
    <property type="entry name" value="Bact_TGase-like"/>
</dbReference>
<feature type="domain" description="Transglutaminase-like" evidence="2">
    <location>
        <begin position="456"/>
        <end position="533"/>
    </location>
</feature>
<feature type="transmembrane region" description="Helical" evidence="1">
    <location>
        <begin position="97"/>
        <end position="119"/>
    </location>
</feature>
<dbReference type="SUPFAM" id="SSF54001">
    <property type="entry name" value="Cysteine proteinases"/>
    <property type="match status" value="1"/>
</dbReference>
<evidence type="ECO:0000256" key="1">
    <source>
        <dbReference type="SAM" id="Phobius"/>
    </source>
</evidence>
<keyword evidence="1" id="KW-1133">Transmembrane helix</keyword>
<reference evidence="3 4" key="1">
    <citation type="submission" date="2021-10" db="EMBL/GenBank/DDBJ databases">
        <authorList>
            <person name="Criscuolo A."/>
        </authorList>
    </citation>
    <scope>NUCLEOTIDE SEQUENCE [LARGE SCALE GENOMIC DNA]</scope>
    <source>
        <strain evidence="4">CIP 111899</strain>
    </source>
</reference>
<dbReference type="SMART" id="SM00460">
    <property type="entry name" value="TGc"/>
    <property type="match status" value="1"/>
</dbReference>
<sequence length="726" mass="84016">MYLCGFLILLEWLRPLIGVTNMERLDIFVAFIGICFSLSFLQTKWKIPVKIAVILFIIHSLYYKGTFMNPSWMTAFFSDIFHNITLIFQANWQGLSAVFLTCLFFLLLWFFCSLISYWMIRQKHGLLFLILTIIYITTFHNLHLYNANHAIIRTIVIGFFMLSLLHIEQIKATEHLQQYSKLISKLHIPLAICIVLSVVIAYFAPKFGPQWSNPITFLKFDTFATSKKAEVSKIGYSVDDSQLGGPFKPDNTIVFTAQTQNSQYWRVETKDFYTGKGWEISEEPKKNSFKNKNNVVKWYESNTKTSTSVATVNMKKSYPHLIYPAGLVSVQAVSDVSFSVDPFSEKIYTMKEGSVTSLHTYKVTYETPQFSIDNLKAAKTNEGHETSPYFMAKYTQLPESLPQRVKDLAIHLTKDKFTRYDKVLAIESYFADNSFVYETEHVVVPAKNQDYVDQFVFDTKSGYCNNFSTSMIVLLRSVGIPARWVKGYTEGTLDNTIVDLEGDSIYKITNNDAHSWVEVYFPGYGWVPFEPTKGFSNPYNFTNDTPASTSQNSEVINPNNEQIQQRNNEAKLKNLIENTEEASTKKITNSKKEFSWWYLFLSIISMSIISYILFTTRMKWLTFFTILFYKYRKGDAVYPKAYDALLKQFARIGIPRKESQTLREYALRIDTLYNSTDMQQLTLSYENAMYQKGQSTSEWRKSVQLWEQLMKKAASLPKSNDFDAVF</sequence>
<dbReference type="InterPro" id="IPR002931">
    <property type="entry name" value="Transglutaminase-like"/>
</dbReference>
<feature type="transmembrane region" description="Helical" evidence="1">
    <location>
        <begin position="25"/>
        <end position="41"/>
    </location>
</feature>
<evidence type="ECO:0000259" key="2">
    <source>
        <dbReference type="SMART" id="SM00460"/>
    </source>
</evidence>
<dbReference type="InterPro" id="IPR021878">
    <property type="entry name" value="TgpA_N"/>
</dbReference>
<dbReference type="PANTHER" id="PTHR42736:SF1">
    <property type="entry name" value="PROTEIN-GLUTAMINE GAMMA-GLUTAMYLTRANSFERASE"/>
    <property type="match status" value="1"/>
</dbReference>
<feature type="transmembrane region" description="Helical" evidence="1">
    <location>
        <begin position="53"/>
        <end position="77"/>
    </location>
</feature>
<protein>
    <recommendedName>
        <fullName evidence="2">Transglutaminase-like domain-containing protein</fullName>
    </recommendedName>
</protein>
<dbReference type="InterPro" id="IPR025403">
    <property type="entry name" value="TgpA-like_C"/>
</dbReference>
<comment type="caution">
    <text evidence="3">The sequence shown here is derived from an EMBL/GenBank/DDBJ whole genome shotgun (WGS) entry which is preliminary data.</text>
</comment>
<evidence type="ECO:0000313" key="4">
    <source>
        <dbReference type="Proteomes" id="UP000789423"/>
    </source>
</evidence>
<dbReference type="Proteomes" id="UP000789423">
    <property type="component" value="Unassembled WGS sequence"/>
</dbReference>
<gene>
    <name evidence="3" type="ORF">BACCIP111899_04115</name>
</gene>
<dbReference type="PANTHER" id="PTHR42736">
    <property type="entry name" value="PROTEIN-GLUTAMINE GAMMA-GLUTAMYLTRANSFERASE"/>
    <property type="match status" value="1"/>
</dbReference>
<dbReference type="EMBL" id="CAKJTI010000042">
    <property type="protein sequence ID" value="CAG9614882.1"/>
    <property type="molecule type" value="Genomic_DNA"/>
</dbReference>
<keyword evidence="1" id="KW-0472">Membrane</keyword>
<feature type="transmembrane region" description="Helical" evidence="1">
    <location>
        <begin position="188"/>
        <end position="205"/>
    </location>
</feature>
<proteinExistence type="predicted"/>
<keyword evidence="4" id="KW-1185">Reference proteome</keyword>
<feature type="transmembrane region" description="Helical" evidence="1">
    <location>
        <begin position="126"/>
        <end position="144"/>
    </location>
</feature>